<organism evidence="1 2">
    <name type="scientific">Trichinella spiralis</name>
    <name type="common">Trichina worm</name>
    <dbReference type="NCBI Taxonomy" id="6334"/>
    <lineage>
        <taxon>Eukaryota</taxon>
        <taxon>Metazoa</taxon>
        <taxon>Ecdysozoa</taxon>
        <taxon>Nematoda</taxon>
        <taxon>Enoplea</taxon>
        <taxon>Dorylaimia</taxon>
        <taxon>Trichinellida</taxon>
        <taxon>Trichinellidae</taxon>
        <taxon>Trichinella</taxon>
    </lineage>
</organism>
<sequence length="140" mass="16985">MNTEGFFRKLQNFMGYRLAFLRNFILIKESNLKNYATGKRVDTFSALHYSLLIRRTKLHCSEISKKLFPEYHDRRTTERACSNMYIHSDFFIDTDLLFPEYHDRRTTRRTCSNMYIHSDFFIDTDLLQTELKRVVDLKYK</sequence>
<dbReference type="AlphaFoldDB" id="A0A0V1BC38"/>
<evidence type="ECO:0000313" key="1">
    <source>
        <dbReference type="EMBL" id="KRY34586.1"/>
    </source>
</evidence>
<comment type="caution">
    <text evidence="1">The sequence shown here is derived from an EMBL/GenBank/DDBJ whole genome shotgun (WGS) entry which is preliminary data.</text>
</comment>
<reference evidence="1 2" key="1">
    <citation type="submission" date="2015-01" db="EMBL/GenBank/DDBJ databases">
        <title>Evolution of Trichinella species and genotypes.</title>
        <authorList>
            <person name="Korhonen P.K."/>
            <person name="Edoardo P."/>
            <person name="Giuseppe L.R."/>
            <person name="Gasser R.B."/>
        </authorList>
    </citation>
    <scope>NUCLEOTIDE SEQUENCE [LARGE SCALE GENOMIC DNA]</scope>
    <source>
        <strain evidence="1">ISS3</strain>
    </source>
</reference>
<name>A0A0V1BC38_TRISP</name>
<proteinExistence type="predicted"/>
<evidence type="ECO:0000313" key="2">
    <source>
        <dbReference type="Proteomes" id="UP000054776"/>
    </source>
</evidence>
<dbReference type="EMBL" id="JYDH01000065">
    <property type="protein sequence ID" value="KRY34586.1"/>
    <property type="molecule type" value="Genomic_DNA"/>
</dbReference>
<accession>A0A0V1BC38</accession>
<gene>
    <name evidence="1" type="ORF">T01_9192</name>
</gene>
<dbReference type="InParanoid" id="A0A0V1BC38"/>
<keyword evidence="2" id="KW-1185">Reference proteome</keyword>
<dbReference type="Proteomes" id="UP000054776">
    <property type="component" value="Unassembled WGS sequence"/>
</dbReference>
<protein>
    <submittedName>
        <fullName evidence="1">Uncharacterized protein</fullName>
    </submittedName>
</protein>